<name>A0ABW1XBP6_9CELL</name>
<dbReference type="SUPFAM" id="SSF55729">
    <property type="entry name" value="Acyl-CoA N-acyltransferases (Nat)"/>
    <property type="match status" value="1"/>
</dbReference>
<dbReference type="InterPro" id="IPR003781">
    <property type="entry name" value="CoA-bd"/>
</dbReference>
<comment type="caution">
    <text evidence="5">The sequence shown here is derived from an EMBL/GenBank/DDBJ whole genome shotgun (WGS) entry which is preliminary data.</text>
</comment>
<dbReference type="SUPFAM" id="SSF51735">
    <property type="entry name" value="NAD(P)-binding Rossmann-fold domains"/>
    <property type="match status" value="1"/>
</dbReference>
<reference evidence="6" key="1">
    <citation type="journal article" date="2019" name="Int. J. Syst. Evol. Microbiol.">
        <title>The Global Catalogue of Microorganisms (GCM) 10K type strain sequencing project: providing services to taxonomists for standard genome sequencing and annotation.</title>
        <authorList>
            <consortium name="The Broad Institute Genomics Platform"/>
            <consortium name="The Broad Institute Genome Sequencing Center for Infectious Disease"/>
            <person name="Wu L."/>
            <person name="Ma J."/>
        </authorList>
    </citation>
    <scope>NUCLEOTIDE SEQUENCE [LARGE SCALE GENOMIC DNA]</scope>
    <source>
        <strain evidence="6">CCUG 47105</strain>
    </source>
</reference>
<dbReference type="Proteomes" id="UP001596305">
    <property type="component" value="Unassembled WGS sequence"/>
</dbReference>
<proteinExistence type="predicted"/>
<feature type="domain" description="N-acetyltransferase" evidence="4">
    <location>
        <begin position="35"/>
        <end position="191"/>
    </location>
</feature>
<evidence type="ECO:0000256" key="2">
    <source>
        <dbReference type="SAM" id="MobiDB-lite"/>
    </source>
</evidence>
<dbReference type="CDD" id="cd04301">
    <property type="entry name" value="NAT_SF"/>
    <property type="match status" value="1"/>
</dbReference>
<evidence type="ECO:0000256" key="1">
    <source>
        <dbReference type="PROSITE-ProRule" id="PRU00409"/>
    </source>
</evidence>
<keyword evidence="5" id="KW-0012">Acyltransferase</keyword>
<dbReference type="PANTHER" id="PTHR42793">
    <property type="entry name" value="COA BINDING DOMAIN CONTAINING PROTEIN"/>
    <property type="match status" value="1"/>
</dbReference>
<dbReference type="Gene3D" id="3.30.1490.20">
    <property type="entry name" value="ATP-grasp fold, A domain"/>
    <property type="match status" value="1"/>
</dbReference>
<feature type="region of interest" description="Disordered" evidence="2">
    <location>
        <begin position="259"/>
        <end position="306"/>
    </location>
</feature>
<dbReference type="Gene3D" id="3.40.630.30">
    <property type="match status" value="1"/>
</dbReference>
<dbReference type="Pfam" id="PF13549">
    <property type="entry name" value="ATP-grasp_5"/>
    <property type="match status" value="2"/>
</dbReference>
<dbReference type="InterPro" id="IPR036291">
    <property type="entry name" value="NAD(P)-bd_dom_sf"/>
</dbReference>
<dbReference type="Pfam" id="PF13380">
    <property type="entry name" value="CoA_binding_2"/>
    <property type="match status" value="1"/>
</dbReference>
<gene>
    <name evidence="5" type="ORF">ACFP71_08520</name>
</gene>
<keyword evidence="1" id="KW-0547">Nucleotide-binding</keyword>
<dbReference type="InterPro" id="IPR013815">
    <property type="entry name" value="ATP_grasp_subdomain_1"/>
</dbReference>
<protein>
    <submittedName>
        <fullName evidence="5">GNAT family N-acetyltransferase</fullName>
        <ecNumber evidence="5">2.3.1.-</ecNumber>
    </submittedName>
</protein>
<dbReference type="InterPro" id="IPR016181">
    <property type="entry name" value="Acyl_CoA_acyltransferase"/>
</dbReference>
<dbReference type="PROSITE" id="PS50975">
    <property type="entry name" value="ATP_GRASP"/>
    <property type="match status" value="1"/>
</dbReference>
<keyword evidence="5" id="KW-0808">Transferase</keyword>
<dbReference type="InterPro" id="IPR016102">
    <property type="entry name" value="Succinyl-CoA_synth-like"/>
</dbReference>
<dbReference type="Gene3D" id="3.40.50.261">
    <property type="entry name" value="Succinyl-CoA synthetase domains"/>
    <property type="match status" value="2"/>
</dbReference>
<keyword evidence="6" id="KW-1185">Reference proteome</keyword>
<feature type="compositionally biased region" description="Basic and acidic residues" evidence="2">
    <location>
        <begin position="275"/>
        <end position="284"/>
    </location>
</feature>
<dbReference type="EC" id="2.3.1.-" evidence="5"/>
<dbReference type="InterPro" id="IPR000182">
    <property type="entry name" value="GNAT_dom"/>
</dbReference>
<evidence type="ECO:0000313" key="5">
    <source>
        <dbReference type="EMBL" id="MFC6424866.1"/>
    </source>
</evidence>
<dbReference type="InterPro" id="IPR032875">
    <property type="entry name" value="Succ_CoA_lig_flav_dom"/>
</dbReference>
<keyword evidence="1" id="KW-0067">ATP-binding</keyword>
<dbReference type="PROSITE" id="PS51186">
    <property type="entry name" value="GNAT"/>
    <property type="match status" value="1"/>
</dbReference>
<dbReference type="GO" id="GO:0016746">
    <property type="term" value="F:acyltransferase activity"/>
    <property type="evidence" value="ECO:0007669"/>
    <property type="project" value="UniProtKB-KW"/>
</dbReference>
<dbReference type="Gene3D" id="3.40.50.720">
    <property type="entry name" value="NAD(P)-binding Rossmann-like Domain"/>
    <property type="match status" value="1"/>
</dbReference>
<sequence>MNGHDVPAHPDPAPHPDQYPVEWEADVVLRDGTTTHVRPIRPSDAPALQRFHMGQSERSTYLRFFANIERLSDRDLERFTVVDHSERVALVAVKRVGQDLREDIIGVARFDKVTPHEAEVAFNIADAEQGRGLGSVLLEHLAAAARERGVRRFTAEVLPQNGKMLAVFQEAGYVVSQHVDDGIVAVSVDLDPTDRSREVMADREHRAEARSMHGLLTARRVLLVGPGPTAPPGTADRLLAERVLANALRDPGDGTFEVVGIAAPRGPEPPLLPGGEHREERHGGGDPSPVDDGRDDQHGHGSAHGHLHDAAVAAELVEELVEELDHEAAAPSVRFRDRIADVTGPVDLALLALPPREAIAATAELERLGVRAVVVLSAGFAETGPDGLALQRDLLRTAHTAGMRVVGPATYGLLTTHAGHRLNASLAEEVPPAGSIGIFCQSAPTAVTLLATALRRGIGISSFVSAGHRADVSGNDLMQFWQDDPETSVVCLYLESIGNPRKFSRIARRLASVKPVVVVTAGRSGQVVPPGHAVRSTRAPRRTLDEMLRQSGVIHAENTHHLVDIAQLLANQPLPTGRRIGILASSAALTALVAEAVVSAGLVVSDRSTFLPEDADDEQIESAVAALYAPDACDVVVAVHVPTVRPRVGTVSRAVARAAAASGRTTVASVLGLHGLATELSAQNPAAPDGPRLHVPAYSTPEDAVAAVGAVVGYARWRDADHGTVERPAGVDSDRARAIVEGALAGDSVVDLDADTASALLAAYGIELWPSRRVRTADEAVAAAHEIGWPVALKSTAESLRHRADLGGVRLDIGDEDELRDDVGQMRASLAAVLPAGNPGRTAPGEDRDPDADPAGDRPTGPAPFEVQRMADAGVACVLRSTEDQLFGPVVSFGLAGDAVDLLGDVSYGVPPLTDVDVATMVRSIRAAPRLFGYMGAPVADTAAIEDLLARMSLMADELPELRSVELYPVVVAEHGAAVLSARVQVAGAQRADALRRALPG</sequence>
<dbReference type="SUPFAM" id="SSF52210">
    <property type="entry name" value="Succinyl-CoA synthetase domains"/>
    <property type="match status" value="2"/>
</dbReference>
<dbReference type="Gene3D" id="3.30.470.20">
    <property type="entry name" value="ATP-grasp fold, B domain"/>
    <property type="match status" value="1"/>
</dbReference>
<dbReference type="SUPFAM" id="SSF56059">
    <property type="entry name" value="Glutathione synthetase ATP-binding domain-like"/>
    <property type="match status" value="1"/>
</dbReference>
<dbReference type="EMBL" id="JBHSTM010000004">
    <property type="protein sequence ID" value="MFC6424866.1"/>
    <property type="molecule type" value="Genomic_DNA"/>
</dbReference>
<dbReference type="RefSeq" id="WP_307824110.1">
    <property type="nucleotide sequence ID" value="NZ_BAAAIY010000006.1"/>
</dbReference>
<accession>A0ABW1XBP6</accession>
<feature type="domain" description="ATP-grasp" evidence="3">
    <location>
        <begin position="758"/>
        <end position="794"/>
    </location>
</feature>
<evidence type="ECO:0000259" key="3">
    <source>
        <dbReference type="PROSITE" id="PS50975"/>
    </source>
</evidence>
<dbReference type="Pfam" id="PF13607">
    <property type="entry name" value="Succ_CoA_lig"/>
    <property type="match status" value="1"/>
</dbReference>
<dbReference type="InterPro" id="IPR011761">
    <property type="entry name" value="ATP-grasp"/>
</dbReference>
<dbReference type="PANTHER" id="PTHR42793:SF1">
    <property type="entry name" value="PEPTIDYL-LYSINE N-ACETYLTRANSFERASE PATZ"/>
    <property type="match status" value="1"/>
</dbReference>
<organism evidence="5 6">
    <name type="scientific">Oerskovia paurometabola</name>
    <dbReference type="NCBI Taxonomy" id="162170"/>
    <lineage>
        <taxon>Bacteria</taxon>
        <taxon>Bacillati</taxon>
        <taxon>Actinomycetota</taxon>
        <taxon>Actinomycetes</taxon>
        <taxon>Micrococcales</taxon>
        <taxon>Cellulomonadaceae</taxon>
        <taxon>Oerskovia</taxon>
    </lineage>
</organism>
<evidence type="ECO:0000313" key="6">
    <source>
        <dbReference type="Proteomes" id="UP001596305"/>
    </source>
</evidence>
<feature type="region of interest" description="Disordered" evidence="2">
    <location>
        <begin position="833"/>
        <end position="865"/>
    </location>
</feature>
<dbReference type="Pfam" id="PF00583">
    <property type="entry name" value="Acetyltransf_1"/>
    <property type="match status" value="1"/>
</dbReference>
<evidence type="ECO:0000259" key="4">
    <source>
        <dbReference type="PROSITE" id="PS51186"/>
    </source>
</evidence>